<evidence type="ECO:0000256" key="5">
    <source>
        <dbReference type="SAM" id="MobiDB-lite"/>
    </source>
</evidence>
<evidence type="ECO:0000313" key="9">
    <source>
        <dbReference type="Proteomes" id="UP000886824"/>
    </source>
</evidence>
<feature type="transmembrane region" description="Helical" evidence="6">
    <location>
        <begin position="164"/>
        <end position="185"/>
    </location>
</feature>
<comment type="caution">
    <text evidence="8">The sequence shown here is derived from an EMBL/GenBank/DDBJ whole genome shotgun (WGS) entry which is preliminary data.</text>
</comment>
<dbReference type="AlphaFoldDB" id="A0A9D1Z5D8"/>
<feature type="transmembrane region" description="Helical" evidence="6">
    <location>
        <begin position="274"/>
        <end position="298"/>
    </location>
</feature>
<evidence type="ECO:0000256" key="2">
    <source>
        <dbReference type="ARBA" id="ARBA00022692"/>
    </source>
</evidence>
<keyword evidence="2 6" id="KW-0812">Transmembrane</keyword>
<feature type="domain" description="O-antigen ligase-related" evidence="7">
    <location>
        <begin position="478"/>
        <end position="546"/>
    </location>
</feature>
<evidence type="ECO:0000256" key="3">
    <source>
        <dbReference type="ARBA" id="ARBA00022989"/>
    </source>
</evidence>
<feature type="transmembrane region" description="Helical" evidence="6">
    <location>
        <begin position="41"/>
        <end position="59"/>
    </location>
</feature>
<feature type="transmembrane region" description="Helical" evidence="6">
    <location>
        <begin position="343"/>
        <end position="363"/>
    </location>
</feature>
<evidence type="ECO:0000256" key="4">
    <source>
        <dbReference type="ARBA" id="ARBA00023136"/>
    </source>
</evidence>
<feature type="transmembrane region" description="Helical" evidence="6">
    <location>
        <begin position="206"/>
        <end position="223"/>
    </location>
</feature>
<accession>A0A9D1Z5D8</accession>
<dbReference type="Pfam" id="PF04932">
    <property type="entry name" value="Wzy_C"/>
    <property type="match status" value="1"/>
</dbReference>
<dbReference type="Proteomes" id="UP000886824">
    <property type="component" value="Unassembled WGS sequence"/>
</dbReference>
<evidence type="ECO:0000313" key="8">
    <source>
        <dbReference type="EMBL" id="HIY74304.1"/>
    </source>
</evidence>
<feature type="transmembrane region" description="Helical" evidence="6">
    <location>
        <begin position="90"/>
        <end position="109"/>
    </location>
</feature>
<proteinExistence type="predicted"/>
<evidence type="ECO:0000256" key="6">
    <source>
        <dbReference type="SAM" id="Phobius"/>
    </source>
</evidence>
<dbReference type="EMBL" id="DXCX01000105">
    <property type="protein sequence ID" value="HIY74304.1"/>
    <property type="molecule type" value="Genomic_DNA"/>
</dbReference>
<feature type="region of interest" description="Disordered" evidence="5">
    <location>
        <begin position="1"/>
        <end position="20"/>
    </location>
</feature>
<reference evidence="8" key="2">
    <citation type="submission" date="2021-04" db="EMBL/GenBank/DDBJ databases">
        <authorList>
            <person name="Gilroy R."/>
        </authorList>
    </citation>
    <scope>NUCLEOTIDE SEQUENCE</scope>
    <source>
        <strain evidence="8">CHK33-7979</strain>
    </source>
</reference>
<evidence type="ECO:0000259" key="7">
    <source>
        <dbReference type="Pfam" id="PF04932"/>
    </source>
</evidence>
<organism evidence="8 9">
    <name type="scientific">Candidatus Intestinimonas merdavium</name>
    <dbReference type="NCBI Taxonomy" id="2838622"/>
    <lineage>
        <taxon>Bacteria</taxon>
        <taxon>Bacillati</taxon>
        <taxon>Bacillota</taxon>
        <taxon>Clostridia</taxon>
        <taxon>Eubacteriales</taxon>
        <taxon>Intestinimonas</taxon>
    </lineage>
</organism>
<dbReference type="InterPro" id="IPR051533">
    <property type="entry name" value="WaaL-like"/>
</dbReference>
<gene>
    <name evidence="8" type="ORF">H9826_10110</name>
</gene>
<dbReference type="GO" id="GO:0016874">
    <property type="term" value="F:ligase activity"/>
    <property type="evidence" value="ECO:0007669"/>
    <property type="project" value="UniProtKB-KW"/>
</dbReference>
<name>A0A9D1Z5D8_9FIRM</name>
<feature type="transmembrane region" description="Helical" evidence="6">
    <location>
        <begin position="65"/>
        <end position="83"/>
    </location>
</feature>
<feature type="transmembrane region" description="Helical" evidence="6">
    <location>
        <begin position="568"/>
        <end position="585"/>
    </location>
</feature>
<keyword evidence="8" id="KW-0436">Ligase</keyword>
<feature type="transmembrane region" description="Helical" evidence="6">
    <location>
        <begin position="304"/>
        <end position="323"/>
    </location>
</feature>
<comment type="subcellular location">
    <subcellularLocation>
        <location evidence="1">Membrane</location>
        <topology evidence="1">Multi-pass membrane protein</topology>
    </subcellularLocation>
</comment>
<feature type="transmembrane region" description="Helical" evidence="6">
    <location>
        <begin position="537"/>
        <end position="556"/>
    </location>
</feature>
<feature type="transmembrane region" description="Helical" evidence="6">
    <location>
        <begin position="115"/>
        <end position="134"/>
    </location>
</feature>
<evidence type="ECO:0000256" key="1">
    <source>
        <dbReference type="ARBA" id="ARBA00004141"/>
    </source>
</evidence>
<dbReference type="GO" id="GO:0016020">
    <property type="term" value="C:membrane"/>
    <property type="evidence" value="ECO:0007669"/>
    <property type="project" value="UniProtKB-SubCell"/>
</dbReference>
<keyword evidence="4 6" id="KW-0472">Membrane</keyword>
<feature type="transmembrane region" description="Helical" evidence="6">
    <location>
        <begin position="141"/>
        <end position="158"/>
    </location>
</feature>
<protein>
    <submittedName>
        <fullName evidence="8">O-antigen ligase family protein</fullName>
    </submittedName>
</protein>
<feature type="transmembrane region" description="Helical" evidence="6">
    <location>
        <begin position="622"/>
        <end position="645"/>
    </location>
</feature>
<dbReference type="PANTHER" id="PTHR37422">
    <property type="entry name" value="TEICHURONIC ACID BIOSYNTHESIS PROTEIN TUAE"/>
    <property type="match status" value="1"/>
</dbReference>
<feature type="transmembrane region" description="Helical" evidence="6">
    <location>
        <begin position="591"/>
        <end position="610"/>
    </location>
</feature>
<sequence>MSRLFPRGDNGEGSHTPGAAGGMALGEPAPRFLTLPAWTRYGVGGILMFLLAGLLGAGAEREAGIAAAVLLAVSLLGPMPGWSARHRLSLPTLAVCVYFLLNCAAGLYSRFGGSAAIEFGKILTAFCVFLAVLLHVRRGEVRGLVTMGAAVCAAYGLLSVDAASIRSFSAVFMQTMDGLFGTYFMGMETGYEAGIRITGIFGNPNFMAGFLALGIFLSLYLVRGAGSRRERLAACLLLGLNTFSFLLLFSMGAVASFVVAVFLYLAAERRERRVSLFILLAETAFTALLFGFVAMPGLGSGQGALGIVPDLAGFGNGLVLWALHEFGGLRLSQHLERRKRETLIAAGVLAGGLCLYVLLGFQLTGGYTLDAGETLRRSVYPEAGTYTLEGDWTGEISVTVEGQNTVDTIVHTSTVLYSGPMEGASFTVPEGTRVVYLNFQGGEGDRLESLSLSNGPRVKLGYLLFPGFIANRIQGLWANQNAIQRLAFFQDGLRIYAQSPVIGNGLGSFEGQLFSVQDFYYETTYVHNHYIQVLLEMGIPGLLSFLFLIGSAAVTLLRRRREGERDHLLPALIGCLAVSALHALTEIDWSVGVYQIMALLVLGLVAVRFARPLTKIDTKAMGILAPALSGGVCVVFAVLLSGNLYAENAYVEVKAGLREQTADTMSQLAAIDRYNWAQYELDMAVNAAQSPNEKYAAIAARYIEDCRALKIYTINHSLETYVYLPMGRYEELFQASREGIPQAASKESTWQQEFNLYEAAMRNLSIEELDKVGWFAGQVALTYEMLVEYNQGRLSPITLTEQNLAFLDRVLALDEVGLNGEEALTFLESVAFDS</sequence>
<dbReference type="PANTHER" id="PTHR37422:SF21">
    <property type="entry name" value="EXOQ-LIKE PROTEIN"/>
    <property type="match status" value="1"/>
</dbReference>
<keyword evidence="3 6" id="KW-1133">Transmembrane helix</keyword>
<feature type="transmembrane region" description="Helical" evidence="6">
    <location>
        <begin position="243"/>
        <end position="267"/>
    </location>
</feature>
<reference evidence="8" key="1">
    <citation type="journal article" date="2021" name="PeerJ">
        <title>Extensive microbial diversity within the chicken gut microbiome revealed by metagenomics and culture.</title>
        <authorList>
            <person name="Gilroy R."/>
            <person name="Ravi A."/>
            <person name="Getino M."/>
            <person name="Pursley I."/>
            <person name="Horton D.L."/>
            <person name="Alikhan N.F."/>
            <person name="Baker D."/>
            <person name="Gharbi K."/>
            <person name="Hall N."/>
            <person name="Watson M."/>
            <person name="Adriaenssens E.M."/>
            <person name="Foster-Nyarko E."/>
            <person name="Jarju S."/>
            <person name="Secka A."/>
            <person name="Antonio M."/>
            <person name="Oren A."/>
            <person name="Chaudhuri R.R."/>
            <person name="La Ragione R."/>
            <person name="Hildebrand F."/>
            <person name="Pallen M.J."/>
        </authorList>
    </citation>
    <scope>NUCLEOTIDE SEQUENCE</scope>
    <source>
        <strain evidence="8">CHK33-7979</strain>
    </source>
</reference>
<dbReference type="InterPro" id="IPR007016">
    <property type="entry name" value="O-antigen_ligase-rel_domated"/>
</dbReference>